<comment type="caution">
    <text evidence="2">The sequence shown here is derived from an EMBL/GenBank/DDBJ whole genome shotgun (WGS) entry which is preliminary data.</text>
</comment>
<dbReference type="SUPFAM" id="SSF53448">
    <property type="entry name" value="Nucleotide-diphospho-sugar transferases"/>
    <property type="match status" value="1"/>
</dbReference>
<accession>A0A7M2Z016</accession>
<reference evidence="2 3" key="1">
    <citation type="submission" date="2018-07" db="EMBL/GenBank/DDBJ databases">
        <title>High-quality-draft genome sequence of Gaiella occulta.</title>
        <authorList>
            <person name="Severino R."/>
            <person name="Froufe H.J.C."/>
            <person name="Rainey F.A."/>
            <person name="Barroso C."/>
            <person name="Albuquerque L."/>
            <person name="Lobo-Da-Cunha A."/>
            <person name="Da Costa M.S."/>
            <person name="Egas C."/>
        </authorList>
    </citation>
    <scope>NUCLEOTIDE SEQUENCE [LARGE SCALE GENOMIC DNA]</scope>
    <source>
        <strain evidence="2 3">F2-233</strain>
    </source>
</reference>
<dbReference type="InterPro" id="IPR025877">
    <property type="entry name" value="MobA-like_NTP_Trfase"/>
</dbReference>
<dbReference type="AlphaFoldDB" id="A0A7M2Z016"/>
<protein>
    <submittedName>
        <fullName evidence="2">Putative MobA-related protein</fullName>
    </submittedName>
</protein>
<feature type="domain" description="MobA-like NTP transferase" evidence="1">
    <location>
        <begin position="6"/>
        <end position="137"/>
    </location>
</feature>
<dbReference type="PANTHER" id="PTHR43777">
    <property type="entry name" value="MOLYBDENUM COFACTOR CYTIDYLYLTRANSFERASE"/>
    <property type="match status" value="1"/>
</dbReference>
<dbReference type="OrthoDB" id="4427994at2"/>
<keyword evidence="3" id="KW-1185">Reference proteome</keyword>
<evidence type="ECO:0000259" key="1">
    <source>
        <dbReference type="Pfam" id="PF12804"/>
    </source>
</evidence>
<dbReference type="CDD" id="cd04182">
    <property type="entry name" value="GT_2_like_f"/>
    <property type="match status" value="1"/>
</dbReference>
<reference evidence="3" key="2">
    <citation type="journal article" date="2019" name="MicrobiologyOpen">
        <title>High-quality draft genome sequence of Gaiella occulta isolated from a 150 meter deep mineral water borehole and comparison with the genome sequences of other deep-branching lineages of the phylum Actinobacteria.</title>
        <authorList>
            <person name="Severino R."/>
            <person name="Froufe H.J.C."/>
            <person name="Barroso C."/>
            <person name="Albuquerque L."/>
            <person name="Lobo-da-Cunha A."/>
            <person name="da Costa M.S."/>
            <person name="Egas C."/>
        </authorList>
    </citation>
    <scope>NUCLEOTIDE SEQUENCE [LARGE SCALE GENOMIC DNA]</scope>
    <source>
        <strain evidence="3">F2-233</strain>
    </source>
</reference>
<organism evidence="2 3">
    <name type="scientific">Gaiella occulta</name>
    <dbReference type="NCBI Taxonomy" id="1002870"/>
    <lineage>
        <taxon>Bacteria</taxon>
        <taxon>Bacillati</taxon>
        <taxon>Actinomycetota</taxon>
        <taxon>Thermoleophilia</taxon>
        <taxon>Gaiellales</taxon>
        <taxon>Gaiellaceae</taxon>
        <taxon>Gaiella</taxon>
    </lineage>
</organism>
<dbReference type="Proteomes" id="UP000254134">
    <property type="component" value="Unassembled WGS sequence"/>
</dbReference>
<dbReference type="RefSeq" id="WP_114794632.1">
    <property type="nucleotide sequence ID" value="NZ_QQZY01000001.1"/>
</dbReference>
<evidence type="ECO:0000313" key="3">
    <source>
        <dbReference type="Proteomes" id="UP000254134"/>
    </source>
</evidence>
<name>A0A7M2Z016_9ACTN</name>
<dbReference type="Gene3D" id="3.90.550.10">
    <property type="entry name" value="Spore Coat Polysaccharide Biosynthesis Protein SpsA, Chain A"/>
    <property type="match status" value="1"/>
</dbReference>
<proteinExistence type="predicted"/>
<dbReference type="PANTHER" id="PTHR43777:SF1">
    <property type="entry name" value="MOLYBDENUM COFACTOR CYTIDYLYLTRANSFERASE"/>
    <property type="match status" value="1"/>
</dbReference>
<evidence type="ECO:0000313" key="2">
    <source>
        <dbReference type="EMBL" id="RDI75738.1"/>
    </source>
</evidence>
<sequence length="171" mass="17768">MTRVGAIVLAAGEASRFGAPKQRLLLPEVLERLEASPVDEIVVVAGAHQLETPARVVTCPGWKRGPGVSLRCGLEALDDRCAAAVVVLADGPDLAPEAVARVIASWREHGGAVVAASYGGERGHPLLVARSLWDAIPDEGLRGAVARLVPCDDVGAPGDVDTPADLPPRLR</sequence>
<dbReference type="Pfam" id="PF12804">
    <property type="entry name" value="NTP_transf_3"/>
    <property type="match status" value="1"/>
</dbReference>
<dbReference type="InterPro" id="IPR029044">
    <property type="entry name" value="Nucleotide-diphossugar_trans"/>
</dbReference>
<gene>
    <name evidence="2" type="ORF">Gocc_0157</name>
</gene>
<dbReference type="GO" id="GO:0016779">
    <property type="term" value="F:nucleotidyltransferase activity"/>
    <property type="evidence" value="ECO:0007669"/>
    <property type="project" value="UniProtKB-ARBA"/>
</dbReference>
<dbReference type="EMBL" id="QQZY01000001">
    <property type="protein sequence ID" value="RDI75738.1"/>
    <property type="molecule type" value="Genomic_DNA"/>
</dbReference>